<dbReference type="Proteomes" id="UP000325211">
    <property type="component" value="Chromosome"/>
</dbReference>
<dbReference type="Gene3D" id="2.120.10.70">
    <property type="entry name" value="Fucose-specific lectin"/>
    <property type="match status" value="1"/>
</dbReference>
<feature type="domain" description="Nidogen G2 beta-barrel" evidence="2">
    <location>
        <begin position="423"/>
        <end position="496"/>
    </location>
</feature>
<evidence type="ECO:0000313" key="3">
    <source>
        <dbReference type="EMBL" id="QES47228.1"/>
    </source>
</evidence>
<dbReference type="RefSeq" id="WP_150206207.1">
    <property type="nucleotide sequence ID" value="NZ_CP029190.1"/>
</dbReference>
<dbReference type="OrthoDB" id="9815928at2"/>
<dbReference type="PANTHER" id="PTHR21666:SF286">
    <property type="entry name" value="LIPOPROTEIN NLPD"/>
    <property type="match status" value="1"/>
</dbReference>
<evidence type="ECO:0000256" key="1">
    <source>
        <dbReference type="SAM" id="SignalP"/>
    </source>
</evidence>
<dbReference type="SUPFAM" id="SSF51261">
    <property type="entry name" value="Duplicated hybrid motif"/>
    <property type="match status" value="1"/>
</dbReference>
<accession>A0A5P2CZP3</accession>
<dbReference type="InterPro" id="IPR006605">
    <property type="entry name" value="G2_nidogen/fibulin_G2F"/>
</dbReference>
<gene>
    <name evidence="3" type="ORF">DEJ50_04655</name>
</gene>
<dbReference type="InterPro" id="IPR050570">
    <property type="entry name" value="Cell_wall_metabolism_enzyme"/>
</dbReference>
<reference evidence="3 4" key="1">
    <citation type="submission" date="2018-05" db="EMBL/GenBank/DDBJ databases">
        <title>Streptomyces venezuelae.</title>
        <authorList>
            <person name="Kim W."/>
            <person name="Lee N."/>
            <person name="Cho B.-K."/>
        </authorList>
    </citation>
    <scope>NUCLEOTIDE SEQUENCE [LARGE SCALE GENOMIC DNA]</scope>
    <source>
        <strain evidence="3 4">ATCC 21782</strain>
    </source>
</reference>
<evidence type="ECO:0000313" key="4">
    <source>
        <dbReference type="Proteomes" id="UP000325211"/>
    </source>
</evidence>
<dbReference type="AlphaFoldDB" id="A0A5P2CZP3"/>
<proteinExistence type="predicted"/>
<dbReference type="EMBL" id="CP029190">
    <property type="protein sequence ID" value="QES47228.1"/>
    <property type="molecule type" value="Genomic_DNA"/>
</dbReference>
<sequence length="496" mass="50599">MSSTLTRRALTRASALALAASAVTTILAAPSHAATPSYQLPFTCGQVWYGGTYTDHSPSELAIDFTRDAGTVNQPVLASADGVVSVATTLTNPDGSYRSYGKYVVIDHGGGRRTLYAHLNDYQVAAGQPVVRGQRIGIVGSTGRSTGPHLHYEQWNGGAVERAVFDGTPFRMGSTLASANCGNVPPQPVKHWRTHVTVEASGQAFHSVRAEDGTWTPFGNIGTEGGAGAVPGGVRSTAEAGVDGDTHVLAVSGAGGLFHTVRSTSGEWTGFGDVRDATGASLPAAVTQVAAASIGAELHVAVVADGTIHHTVRKADGTWLPFGEVGRPSGKAVSKVAVARVGGELQIMALSDGTLQHAIRKADGHWTEFGDAGAEMGASGAGITRIDDLAVAGTGPGDLQVVLSADGGTRQFHGARYADGSWAPVGDLGFVLGNVSVTDVSVAAVADELHAALVTTDGRVLHTIRRQNASWTAAGSVDLAGIAGAPTGVAVTGTYN</sequence>
<protein>
    <recommendedName>
        <fullName evidence="2">Nidogen G2 beta-barrel domain-containing protein</fullName>
    </recommendedName>
</protein>
<dbReference type="PANTHER" id="PTHR21666">
    <property type="entry name" value="PEPTIDASE-RELATED"/>
    <property type="match status" value="1"/>
</dbReference>
<feature type="signal peptide" evidence="1">
    <location>
        <begin position="1"/>
        <end position="28"/>
    </location>
</feature>
<dbReference type="PROSITE" id="PS51318">
    <property type="entry name" value="TAT"/>
    <property type="match status" value="1"/>
</dbReference>
<dbReference type="PROSITE" id="PS50993">
    <property type="entry name" value="NIDOGEN_G2"/>
    <property type="match status" value="1"/>
</dbReference>
<dbReference type="Pfam" id="PF01551">
    <property type="entry name" value="Peptidase_M23"/>
    <property type="match status" value="1"/>
</dbReference>
<dbReference type="Gene3D" id="2.70.70.10">
    <property type="entry name" value="Glucose Permease (Domain IIA)"/>
    <property type="match status" value="1"/>
</dbReference>
<keyword evidence="1" id="KW-0732">Signal</keyword>
<organism evidence="3 4">
    <name type="scientific">Streptomyces venezuelae</name>
    <dbReference type="NCBI Taxonomy" id="54571"/>
    <lineage>
        <taxon>Bacteria</taxon>
        <taxon>Bacillati</taxon>
        <taxon>Actinomycetota</taxon>
        <taxon>Actinomycetes</taxon>
        <taxon>Kitasatosporales</taxon>
        <taxon>Streptomycetaceae</taxon>
        <taxon>Streptomyces</taxon>
    </lineage>
</organism>
<evidence type="ECO:0000259" key="2">
    <source>
        <dbReference type="PROSITE" id="PS50993"/>
    </source>
</evidence>
<name>A0A5P2CZP3_STRVZ</name>
<dbReference type="InterPro" id="IPR011055">
    <property type="entry name" value="Dup_hybrid_motif"/>
</dbReference>
<feature type="chain" id="PRO_5039334514" description="Nidogen G2 beta-barrel domain-containing protein" evidence="1">
    <location>
        <begin position="29"/>
        <end position="496"/>
    </location>
</feature>
<dbReference type="InterPro" id="IPR006311">
    <property type="entry name" value="TAT_signal"/>
</dbReference>
<dbReference type="InterPro" id="IPR016047">
    <property type="entry name" value="M23ase_b-sheet_dom"/>
</dbReference>
<dbReference type="GO" id="GO:0004222">
    <property type="term" value="F:metalloendopeptidase activity"/>
    <property type="evidence" value="ECO:0007669"/>
    <property type="project" value="TreeGrafter"/>
</dbReference>
<dbReference type="CDD" id="cd12797">
    <property type="entry name" value="M23_peptidase"/>
    <property type="match status" value="1"/>
</dbReference>
<dbReference type="SUPFAM" id="SSF89372">
    <property type="entry name" value="Fucose-specific lectin"/>
    <property type="match status" value="1"/>
</dbReference>